<evidence type="ECO:0000313" key="3">
    <source>
        <dbReference type="Proteomes" id="UP000324222"/>
    </source>
</evidence>
<comment type="caution">
    <text evidence="2">The sequence shown here is derived from an EMBL/GenBank/DDBJ whole genome shotgun (WGS) entry which is preliminary data.</text>
</comment>
<feature type="compositionally biased region" description="Polar residues" evidence="1">
    <location>
        <begin position="260"/>
        <end position="273"/>
    </location>
</feature>
<dbReference type="Proteomes" id="UP000324222">
    <property type="component" value="Unassembled WGS sequence"/>
</dbReference>
<dbReference type="OrthoDB" id="2286242at2759"/>
<dbReference type="EMBL" id="VSRR010001048">
    <property type="protein sequence ID" value="MPC22052.1"/>
    <property type="molecule type" value="Genomic_DNA"/>
</dbReference>
<gene>
    <name evidence="2" type="ORF">E2C01_015058</name>
</gene>
<dbReference type="AlphaFoldDB" id="A0A5B7DKC0"/>
<reference evidence="2 3" key="1">
    <citation type="submission" date="2019-05" db="EMBL/GenBank/DDBJ databases">
        <title>Another draft genome of Portunus trituberculatus and its Hox gene families provides insights of decapod evolution.</title>
        <authorList>
            <person name="Jeong J.-H."/>
            <person name="Song I."/>
            <person name="Kim S."/>
            <person name="Choi T."/>
            <person name="Kim D."/>
            <person name="Ryu S."/>
            <person name="Kim W."/>
        </authorList>
    </citation>
    <scope>NUCLEOTIDE SEQUENCE [LARGE SCALE GENOMIC DNA]</scope>
    <source>
        <tissue evidence="2">Muscle</tissue>
    </source>
</reference>
<evidence type="ECO:0000256" key="1">
    <source>
        <dbReference type="SAM" id="MobiDB-lite"/>
    </source>
</evidence>
<accession>A0A5B7DKC0</accession>
<keyword evidence="3" id="KW-1185">Reference proteome</keyword>
<proteinExistence type="predicted"/>
<organism evidence="2 3">
    <name type="scientific">Portunus trituberculatus</name>
    <name type="common">Swimming crab</name>
    <name type="synonym">Neptunus trituberculatus</name>
    <dbReference type="NCBI Taxonomy" id="210409"/>
    <lineage>
        <taxon>Eukaryota</taxon>
        <taxon>Metazoa</taxon>
        <taxon>Ecdysozoa</taxon>
        <taxon>Arthropoda</taxon>
        <taxon>Crustacea</taxon>
        <taxon>Multicrustacea</taxon>
        <taxon>Malacostraca</taxon>
        <taxon>Eumalacostraca</taxon>
        <taxon>Eucarida</taxon>
        <taxon>Decapoda</taxon>
        <taxon>Pleocyemata</taxon>
        <taxon>Brachyura</taxon>
        <taxon>Eubrachyura</taxon>
        <taxon>Portunoidea</taxon>
        <taxon>Portunidae</taxon>
        <taxon>Portuninae</taxon>
        <taxon>Portunus</taxon>
    </lineage>
</organism>
<name>A0A5B7DKC0_PORTR</name>
<sequence>MPLPRRSPRSTPKALTPVVPRSLQPLLQQARQNISDQQQTITTLRTDMAALNTRGYTAPTSWVPLSAAPEKCDLDMTPAAFRSWKWSMDCWLLLCKWPRHEAVHHVRLLCAPPLFTFDQWSALTQQEALDAISNLVLSSSSQAVQWAEIFSVSQGQDESVSDYFIRGTQNVNDCAFECPQCSLNLSEYLLLKKLVVGIRNTGLKQQVYQACDSIGSVDALRAMCCAYEAARQHTTGVSCWREGSRAAGTVWAEKDEHQTPDATATASGKTQSSHTCWNCGTSHTPDRPSCPAREAVCIACHKRGHFKNCCRSSKRPHGTTSANTVSGSVTTAGANVSRQSTIEVTVALGKGGKHCTAAVADTGAQVCVAGAALLSSLYIQSMQLQGRAGLRDVADLPLQCLGSC</sequence>
<evidence type="ECO:0000313" key="2">
    <source>
        <dbReference type="EMBL" id="MPC22052.1"/>
    </source>
</evidence>
<feature type="region of interest" description="Disordered" evidence="1">
    <location>
        <begin position="254"/>
        <end position="273"/>
    </location>
</feature>
<evidence type="ECO:0008006" key="4">
    <source>
        <dbReference type="Google" id="ProtNLM"/>
    </source>
</evidence>
<protein>
    <recommendedName>
        <fullName evidence="4">CCHC-type domain-containing protein</fullName>
    </recommendedName>
</protein>